<reference evidence="2" key="2">
    <citation type="journal article" date="2015" name="Data Brief">
        <title>Shoot transcriptome of the giant reed, Arundo donax.</title>
        <authorList>
            <person name="Barrero R.A."/>
            <person name="Guerrero F.D."/>
            <person name="Moolhuijzen P."/>
            <person name="Goolsby J.A."/>
            <person name="Tidwell J."/>
            <person name="Bellgard S.E."/>
            <person name="Bellgard M.I."/>
        </authorList>
    </citation>
    <scope>NUCLEOTIDE SEQUENCE</scope>
    <source>
        <tissue evidence="2">Shoot tissue taken approximately 20 cm above the soil surface</tissue>
    </source>
</reference>
<dbReference type="EMBL" id="GBRH01165345">
    <property type="protein sequence ID" value="JAE32551.1"/>
    <property type="molecule type" value="Transcribed_RNA"/>
</dbReference>
<proteinExistence type="predicted"/>
<protein>
    <submittedName>
        <fullName evidence="2">Uncharacterized protein</fullName>
    </submittedName>
</protein>
<reference evidence="2" key="1">
    <citation type="submission" date="2014-09" db="EMBL/GenBank/DDBJ databases">
        <authorList>
            <person name="Magalhaes I.L.F."/>
            <person name="Oliveira U."/>
            <person name="Santos F.R."/>
            <person name="Vidigal T.H.D.A."/>
            <person name="Brescovit A.D."/>
            <person name="Santos A.J."/>
        </authorList>
    </citation>
    <scope>NUCLEOTIDE SEQUENCE</scope>
    <source>
        <tissue evidence="2">Shoot tissue taken approximately 20 cm above the soil surface</tissue>
    </source>
</reference>
<name>A0A0A9HCI6_ARUDO</name>
<feature type="compositionally biased region" description="Polar residues" evidence="1">
    <location>
        <begin position="52"/>
        <end position="79"/>
    </location>
</feature>
<evidence type="ECO:0000256" key="1">
    <source>
        <dbReference type="SAM" id="MobiDB-lite"/>
    </source>
</evidence>
<accession>A0A0A9HCI6</accession>
<evidence type="ECO:0000313" key="2">
    <source>
        <dbReference type="EMBL" id="JAE32551.1"/>
    </source>
</evidence>
<feature type="compositionally biased region" description="Polar residues" evidence="1">
    <location>
        <begin position="140"/>
        <end position="149"/>
    </location>
</feature>
<sequence>MENKLQCMSGLMKQWFAFLTKQFPKVVFLNKMQAALLDDGDASLMDKESDSENSLKNTIANENSPSNDVQHPLVHTNNRASEDHTSLPSEKLIAKEPHVNTNNRATEDHTSLPSQQLIAKDAHIQSSTNEDKDDAGTNLPCDTTRTNMRTRGVKAPSVNR</sequence>
<organism evidence="2">
    <name type="scientific">Arundo donax</name>
    <name type="common">Giant reed</name>
    <name type="synonym">Donax arundinaceus</name>
    <dbReference type="NCBI Taxonomy" id="35708"/>
    <lineage>
        <taxon>Eukaryota</taxon>
        <taxon>Viridiplantae</taxon>
        <taxon>Streptophyta</taxon>
        <taxon>Embryophyta</taxon>
        <taxon>Tracheophyta</taxon>
        <taxon>Spermatophyta</taxon>
        <taxon>Magnoliopsida</taxon>
        <taxon>Liliopsida</taxon>
        <taxon>Poales</taxon>
        <taxon>Poaceae</taxon>
        <taxon>PACMAD clade</taxon>
        <taxon>Arundinoideae</taxon>
        <taxon>Arundineae</taxon>
        <taxon>Arundo</taxon>
    </lineage>
</organism>
<feature type="region of interest" description="Disordered" evidence="1">
    <location>
        <begin position="45"/>
        <end position="160"/>
    </location>
</feature>
<dbReference type="AlphaFoldDB" id="A0A0A9HCI6"/>